<evidence type="ECO:0000259" key="16">
    <source>
        <dbReference type="Pfam" id="PF17786"/>
    </source>
</evidence>
<comment type="similarity">
    <text evidence="10">Belongs to the glycosyl hydrolase 2 family. Beta-mannosidase B subfamily.</text>
</comment>
<evidence type="ECO:0000256" key="11">
    <source>
        <dbReference type="ARBA" id="ARBA00041069"/>
    </source>
</evidence>
<evidence type="ECO:0000256" key="9">
    <source>
        <dbReference type="ARBA" id="ARBA00023295"/>
    </source>
</evidence>
<dbReference type="Pfam" id="PF17753">
    <property type="entry name" value="Ig_mannosidase"/>
    <property type="match status" value="1"/>
</dbReference>
<feature type="chain" id="PRO_5046372402" description="Beta-mannosidase B" evidence="13">
    <location>
        <begin position="19"/>
        <end position="830"/>
    </location>
</feature>
<evidence type="ECO:0000256" key="5">
    <source>
        <dbReference type="ARBA" id="ARBA00012754"/>
    </source>
</evidence>
<protein>
    <recommendedName>
        <fullName evidence="11">Beta-mannosidase B</fullName>
        <ecNumber evidence="5">3.2.1.25</ecNumber>
    </recommendedName>
    <alternativeName>
        <fullName evidence="12">Mannanase B</fullName>
    </alternativeName>
</protein>
<keyword evidence="9" id="KW-0326">Glycosidase</keyword>
<evidence type="ECO:0000256" key="6">
    <source>
        <dbReference type="ARBA" id="ARBA00022525"/>
    </source>
</evidence>
<dbReference type="InterPro" id="IPR006102">
    <property type="entry name" value="Ig-like_GH2"/>
</dbReference>
<evidence type="ECO:0000256" key="3">
    <source>
        <dbReference type="ARBA" id="ARBA00004740"/>
    </source>
</evidence>
<comment type="pathway">
    <text evidence="3">Glycan metabolism; N-glycan degradation.</text>
</comment>
<dbReference type="SUPFAM" id="SSF49303">
    <property type="entry name" value="beta-Galactosidase/glucuronidase domain"/>
    <property type="match status" value="3"/>
</dbReference>
<accession>A0ABN1IZB7</accession>
<dbReference type="Gene3D" id="3.20.20.80">
    <property type="entry name" value="Glycosidases"/>
    <property type="match status" value="1"/>
</dbReference>
<evidence type="ECO:0000259" key="17">
    <source>
        <dbReference type="Pfam" id="PF22666"/>
    </source>
</evidence>
<dbReference type="InterPro" id="IPR041447">
    <property type="entry name" value="Mannosidase_ig"/>
</dbReference>
<keyword evidence="13" id="KW-0732">Signal</keyword>
<dbReference type="InterPro" id="IPR036156">
    <property type="entry name" value="Beta-gal/glucu_dom_sf"/>
</dbReference>
<dbReference type="InterPro" id="IPR013783">
    <property type="entry name" value="Ig-like_fold"/>
</dbReference>
<name>A0ABN1IZB7_9FLAO</name>
<dbReference type="GO" id="GO:0016787">
    <property type="term" value="F:hydrolase activity"/>
    <property type="evidence" value="ECO:0007669"/>
    <property type="project" value="UniProtKB-KW"/>
</dbReference>
<dbReference type="Gene3D" id="2.60.40.10">
    <property type="entry name" value="Immunoglobulins"/>
    <property type="match status" value="3"/>
</dbReference>
<proteinExistence type="inferred from homology"/>
<evidence type="ECO:0000256" key="10">
    <source>
        <dbReference type="ARBA" id="ARBA00038429"/>
    </source>
</evidence>
<dbReference type="Pfam" id="PF22666">
    <property type="entry name" value="Glyco_hydro_2_N2"/>
    <property type="match status" value="1"/>
</dbReference>
<dbReference type="PROSITE" id="PS51257">
    <property type="entry name" value="PROKAR_LIPOPROTEIN"/>
    <property type="match status" value="1"/>
</dbReference>
<evidence type="ECO:0000313" key="18">
    <source>
        <dbReference type="EMBL" id="GAA0724436.1"/>
    </source>
</evidence>
<feature type="domain" description="Beta-mannosidase Ig-fold" evidence="15">
    <location>
        <begin position="749"/>
        <end position="822"/>
    </location>
</feature>
<dbReference type="Pfam" id="PF00703">
    <property type="entry name" value="Glyco_hydro_2"/>
    <property type="match status" value="1"/>
</dbReference>
<feature type="domain" description="Mannosidase Ig/CBM-like" evidence="16">
    <location>
        <begin position="666"/>
        <end position="746"/>
    </location>
</feature>
<keyword evidence="6" id="KW-0964">Secreted</keyword>
<evidence type="ECO:0000256" key="8">
    <source>
        <dbReference type="ARBA" id="ARBA00023180"/>
    </source>
</evidence>
<gene>
    <name evidence="18" type="ORF">GCM10009430_28820</name>
</gene>
<dbReference type="EC" id="3.2.1.25" evidence="5"/>
<feature type="domain" description="Beta-mannosidase-like galactose-binding" evidence="17">
    <location>
        <begin position="32"/>
        <end position="195"/>
    </location>
</feature>
<feature type="signal peptide" evidence="13">
    <location>
        <begin position="1"/>
        <end position="18"/>
    </location>
</feature>
<organism evidence="18 19">
    <name type="scientific">Aquimarina litoralis</name>
    <dbReference type="NCBI Taxonomy" id="584605"/>
    <lineage>
        <taxon>Bacteria</taxon>
        <taxon>Pseudomonadati</taxon>
        <taxon>Bacteroidota</taxon>
        <taxon>Flavobacteriia</taxon>
        <taxon>Flavobacteriales</taxon>
        <taxon>Flavobacteriaceae</taxon>
        <taxon>Aquimarina</taxon>
    </lineage>
</organism>
<evidence type="ECO:0000259" key="14">
    <source>
        <dbReference type="Pfam" id="PF00703"/>
    </source>
</evidence>
<dbReference type="SUPFAM" id="SSF49785">
    <property type="entry name" value="Galactose-binding domain-like"/>
    <property type="match status" value="1"/>
</dbReference>
<dbReference type="PANTHER" id="PTHR43730:SF1">
    <property type="entry name" value="BETA-MANNOSIDASE"/>
    <property type="match status" value="1"/>
</dbReference>
<dbReference type="PANTHER" id="PTHR43730">
    <property type="entry name" value="BETA-MANNOSIDASE"/>
    <property type="match status" value="1"/>
</dbReference>
<evidence type="ECO:0000256" key="2">
    <source>
        <dbReference type="ARBA" id="ARBA00004613"/>
    </source>
</evidence>
<dbReference type="Pfam" id="PF17786">
    <property type="entry name" value="Mannosidase_ig"/>
    <property type="match status" value="1"/>
</dbReference>
<comment type="catalytic activity">
    <reaction evidence="1">
        <text>Hydrolysis of terminal, non-reducing beta-D-mannose residues in beta-D-mannosides.</text>
        <dbReference type="EC" id="3.2.1.25"/>
    </reaction>
</comment>
<evidence type="ECO:0000259" key="15">
    <source>
        <dbReference type="Pfam" id="PF17753"/>
    </source>
</evidence>
<feature type="domain" description="Glycoside hydrolase family 2 immunoglobulin-like beta-sandwich" evidence="14">
    <location>
        <begin position="205"/>
        <end position="309"/>
    </location>
</feature>
<evidence type="ECO:0000256" key="7">
    <source>
        <dbReference type="ARBA" id="ARBA00022801"/>
    </source>
</evidence>
<keyword evidence="19" id="KW-1185">Reference proteome</keyword>
<comment type="subunit">
    <text evidence="4">Homodimer.</text>
</comment>
<evidence type="ECO:0000256" key="13">
    <source>
        <dbReference type="SAM" id="SignalP"/>
    </source>
</evidence>
<evidence type="ECO:0000256" key="12">
    <source>
        <dbReference type="ARBA" id="ARBA00041614"/>
    </source>
</evidence>
<dbReference type="InterPro" id="IPR017853">
    <property type="entry name" value="GH"/>
</dbReference>
<evidence type="ECO:0000313" key="19">
    <source>
        <dbReference type="Proteomes" id="UP001501758"/>
    </source>
</evidence>
<comment type="subcellular location">
    <subcellularLocation>
        <location evidence="2">Secreted</location>
    </subcellularLocation>
</comment>
<dbReference type="Proteomes" id="UP001501758">
    <property type="component" value="Unassembled WGS sequence"/>
</dbReference>
<dbReference type="InterPro" id="IPR041625">
    <property type="entry name" value="Beta-mannosidase_Ig"/>
</dbReference>
<keyword evidence="7 18" id="KW-0378">Hydrolase</keyword>
<keyword evidence="8" id="KW-0325">Glycoprotein</keyword>
<sequence length="830" mass="96798">MSKKIGLLLLLVILISCAKEKSNLTTEISQDWKFKNTRDTLWLPANVPGTVHTDLLKNKKIEEPFIGNNEEKLQWISDEDWEYSATFQLDEEQLKRKYHQLQFKGLDTYATVFLNDSLLINTYNAFRTWNIDVSNRVRKENTLRIIFKHTDTIEKQKMSKLAYELPVSGRVFTRKPQFHYGWDWGPTFITSGVWRPIILESWDDVFLNDLYLKQQSLTDQKASLQAKLDLTITSEIELTYKVFVNDSIVLQKEIPSVPGNHLYDFDFEILNPKRWWTHNLGDPYLYDIKLQIMEGSKEILSKSVKKGLRTIELIQDQDGVGSTFYFKLNDIPVFMKGANYIPQHIFQPEVTTEDYQQIFKDAMAANMNMLRVWGGGIYEEDIFYDLADKNGILVWQDFMFACAMYPGDDEFLENVKQEAVDNIKRLRNHSSIAVWCGNNENNEAWHNWGWQIDRSEEEKEEIWSNYQKLFNGVLPEAVASLTDNSYWESSPKYGRADKRFKLEGSAHDWGVWHDALPFERFEEEIPRFMSEYGFQSFPSYEAIKYFTQLDSININHSSFQTHQKHNRGFSLIKEYMERDFPVPSDPEDYVYVSQLLQAYGITKGIHAHRRAMAYNMGSLYWQFNDCWPVVSWSGIDGLGNWKALHYKAKRSFENLILSSQVKNDSLYLHVVNDHLHAKEGALKITFMDFEGNVLWKNKVNVKAKANASTKVLEQKIPNEIVDPKNVVVTTEFDGEKANFYLVRPKDLRLPDHNVQLEITKVSDGYEIIVSSSSLQKDVFLYTDKKGHFEDNFFDVLPGETKKLLFQTKGDIKLEDIKIKTLNNVMKTTSV</sequence>
<dbReference type="InterPro" id="IPR050887">
    <property type="entry name" value="Beta-mannosidase_GH2"/>
</dbReference>
<dbReference type="EMBL" id="BAAAGE010000003">
    <property type="protein sequence ID" value="GAA0724436.1"/>
    <property type="molecule type" value="Genomic_DNA"/>
</dbReference>
<dbReference type="Gene3D" id="2.60.120.260">
    <property type="entry name" value="Galactose-binding domain-like"/>
    <property type="match status" value="1"/>
</dbReference>
<dbReference type="RefSeq" id="WP_343913009.1">
    <property type="nucleotide sequence ID" value="NZ_BAAAGE010000003.1"/>
</dbReference>
<evidence type="ECO:0000256" key="1">
    <source>
        <dbReference type="ARBA" id="ARBA00000829"/>
    </source>
</evidence>
<dbReference type="InterPro" id="IPR054593">
    <property type="entry name" value="Beta-mannosidase-like_N2"/>
</dbReference>
<comment type="caution">
    <text evidence="18">The sequence shown here is derived from an EMBL/GenBank/DDBJ whole genome shotgun (WGS) entry which is preliminary data.</text>
</comment>
<dbReference type="SUPFAM" id="SSF51445">
    <property type="entry name" value="(Trans)glycosidases"/>
    <property type="match status" value="1"/>
</dbReference>
<dbReference type="InterPro" id="IPR008979">
    <property type="entry name" value="Galactose-bd-like_sf"/>
</dbReference>
<evidence type="ECO:0000256" key="4">
    <source>
        <dbReference type="ARBA" id="ARBA00011738"/>
    </source>
</evidence>
<reference evidence="18 19" key="1">
    <citation type="journal article" date="2019" name="Int. J. Syst. Evol. Microbiol.">
        <title>The Global Catalogue of Microorganisms (GCM) 10K type strain sequencing project: providing services to taxonomists for standard genome sequencing and annotation.</title>
        <authorList>
            <consortium name="The Broad Institute Genomics Platform"/>
            <consortium name="The Broad Institute Genome Sequencing Center for Infectious Disease"/>
            <person name="Wu L."/>
            <person name="Ma J."/>
        </authorList>
    </citation>
    <scope>NUCLEOTIDE SEQUENCE [LARGE SCALE GENOMIC DNA]</scope>
    <source>
        <strain evidence="18 19">JCM 15974</strain>
    </source>
</reference>